<dbReference type="InterPro" id="IPR011333">
    <property type="entry name" value="SKP1/BTB/POZ_sf"/>
</dbReference>
<feature type="domain" description="BTB" evidence="1">
    <location>
        <begin position="22"/>
        <end position="88"/>
    </location>
</feature>
<proteinExistence type="predicted"/>
<evidence type="ECO:0000313" key="3">
    <source>
        <dbReference type="Proteomes" id="UP000218811"/>
    </source>
</evidence>
<protein>
    <recommendedName>
        <fullName evidence="1">BTB domain-containing protein</fullName>
    </recommendedName>
</protein>
<dbReference type="PROSITE" id="PS50097">
    <property type="entry name" value="BTB"/>
    <property type="match status" value="1"/>
</dbReference>
<dbReference type="Gene3D" id="3.30.710.10">
    <property type="entry name" value="Potassium Channel Kv1.1, Chain A"/>
    <property type="match status" value="1"/>
</dbReference>
<dbReference type="InterPro" id="IPR000210">
    <property type="entry name" value="BTB/POZ_dom"/>
</dbReference>
<accession>A0A2H3J9Q7</accession>
<evidence type="ECO:0000313" key="2">
    <source>
        <dbReference type="EMBL" id="PCH36533.1"/>
    </source>
</evidence>
<feature type="non-terminal residue" evidence="2">
    <location>
        <position position="230"/>
    </location>
</feature>
<dbReference type="Pfam" id="PF00651">
    <property type="entry name" value="BTB"/>
    <property type="match status" value="1"/>
</dbReference>
<sequence length="230" mass="25909">HSSSTPLKMSYDATYTFNQPDSDLILRSSDNVDFHVHKLILSLASPVFEAMLPFPHPESSAEDNKDGRPVARMTETARALDLLLRVCYPTANPVLDKADDIGVLMEAARKFDIGVAQTLAMQALTRRELMEEDPLGVYIIACQLQLGDEARKAARLTLRYDHPIRGVAPAGLEHVPATILYELLDYREKCKAAAYSVVSDNAFWQRHWEEFQYELCFSCNPTFESPESSR</sequence>
<dbReference type="EMBL" id="KB467887">
    <property type="protein sequence ID" value="PCH36533.1"/>
    <property type="molecule type" value="Genomic_DNA"/>
</dbReference>
<dbReference type="OrthoDB" id="3164835at2759"/>
<dbReference type="OMA" id="SCECIRR"/>
<feature type="non-terminal residue" evidence="2">
    <location>
        <position position="1"/>
    </location>
</feature>
<dbReference type="SUPFAM" id="SSF54695">
    <property type="entry name" value="POZ domain"/>
    <property type="match status" value="1"/>
</dbReference>
<keyword evidence="3" id="KW-1185">Reference proteome</keyword>
<reference evidence="2 3" key="1">
    <citation type="journal article" date="2012" name="Science">
        <title>The Paleozoic origin of enzymatic lignin decomposition reconstructed from 31 fungal genomes.</title>
        <authorList>
            <person name="Floudas D."/>
            <person name="Binder M."/>
            <person name="Riley R."/>
            <person name="Barry K."/>
            <person name="Blanchette R.A."/>
            <person name="Henrissat B."/>
            <person name="Martinez A.T."/>
            <person name="Otillar R."/>
            <person name="Spatafora J.W."/>
            <person name="Yadav J.S."/>
            <person name="Aerts A."/>
            <person name="Benoit I."/>
            <person name="Boyd A."/>
            <person name="Carlson A."/>
            <person name="Copeland A."/>
            <person name="Coutinho P.M."/>
            <person name="de Vries R.P."/>
            <person name="Ferreira P."/>
            <person name="Findley K."/>
            <person name="Foster B."/>
            <person name="Gaskell J."/>
            <person name="Glotzer D."/>
            <person name="Gorecki P."/>
            <person name="Heitman J."/>
            <person name="Hesse C."/>
            <person name="Hori C."/>
            <person name="Igarashi K."/>
            <person name="Jurgens J.A."/>
            <person name="Kallen N."/>
            <person name="Kersten P."/>
            <person name="Kohler A."/>
            <person name="Kuees U."/>
            <person name="Kumar T.K.A."/>
            <person name="Kuo A."/>
            <person name="LaButti K."/>
            <person name="Larrondo L.F."/>
            <person name="Lindquist E."/>
            <person name="Ling A."/>
            <person name="Lombard V."/>
            <person name="Lucas S."/>
            <person name="Lundell T."/>
            <person name="Martin R."/>
            <person name="McLaughlin D.J."/>
            <person name="Morgenstern I."/>
            <person name="Morin E."/>
            <person name="Murat C."/>
            <person name="Nagy L.G."/>
            <person name="Nolan M."/>
            <person name="Ohm R.A."/>
            <person name="Patyshakuliyeva A."/>
            <person name="Rokas A."/>
            <person name="Ruiz-Duenas F.J."/>
            <person name="Sabat G."/>
            <person name="Salamov A."/>
            <person name="Samejima M."/>
            <person name="Schmutz J."/>
            <person name="Slot J.C."/>
            <person name="St John F."/>
            <person name="Stenlid J."/>
            <person name="Sun H."/>
            <person name="Sun S."/>
            <person name="Syed K."/>
            <person name="Tsang A."/>
            <person name="Wiebenga A."/>
            <person name="Young D."/>
            <person name="Pisabarro A."/>
            <person name="Eastwood D.C."/>
            <person name="Martin F."/>
            <person name="Cullen D."/>
            <person name="Grigoriev I.V."/>
            <person name="Hibbett D.S."/>
        </authorList>
    </citation>
    <scope>NUCLEOTIDE SEQUENCE [LARGE SCALE GENOMIC DNA]</scope>
    <source>
        <strain evidence="2 3">MD-104</strain>
    </source>
</reference>
<dbReference type="Proteomes" id="UP000218811">
    <property type="component" value="Unassembled WGS sequence"/>
</dbReference>
<dbReference type="STRING" id="742152.A0A2H3J9Q7"/>
<evidence type="ECO:0000259" key="1">
    <source>
        <dbReference type="PROSITE" id="PS50097"/>
    </source>
</evidence>
<dbReference type="SMART" id="SM00225">
    <property type="entry name" value="BTB"/>
    <property type="match status" value="1"/>
</dbReference>
<name>A0A2H3J9Q7_WOLCO</name>
<dbReference type="AlphaFoldDB" id="A0A2H3J9Q7"/>
<organism evidence="2 3">
    <name type="scientific">Wolfiporia cocos (strain MD-104)</name>
    <name type="common">Brown rot fungus</name>
    <dbReference type="NCBI Taxonomy" id="742152"/>
    <lineage>
        <taxon>Eukaryota</taxon>
        <taxon>Fungi</taxon>
        <taxon>Dikarya</taxon>
        <taxon>Basidiomycota</taxon>
        <taxon>Agaricomycotina</taxon>
        <taxon>Agaricomycetes</taxon>
        <taxon>Polyporales</taxon>
        <taxon>Phaeolaceae</taxon>
        <taxon>Wolfiporia</taxon>
    </lineage>
</organism>
<gene>
    <name evidence="2" type="ORF">WOLCODRAFT_48245</name>
</gene>